<evidence type="ECO:0000313" key="2">
    <source>
        <dbReference type="EMBL" id="GGC64204.1"/>
    </source>
</evidence>
<protein>
    <submittedName>
        <fullName evidence="2">Uncharacterized protein</fullName>
    </submittedName>
</protein>
<sequence length="66" mass="7333">MDAVKRNIAGTGAAAMSRWERRRRRPRRAVLQPGGEPFWGQDRLDLLEAAILSGDPPVLPPARSEL</sequence>
<reference evidence="2" key="1">
    <citation type="journal article" date="2014" name="Int. J. Syst. Evol. Microbiol.">
        <title>Complete genome sequence of Corynebacterium casei LMG S-19264T (=DSM 44701T), isolated from a smear-ripened cheese.</title>
        <authorList>
            <consortium name="US DOE Joint Genome Institute (JGI-PGF)"/>
            <person name="Walter F."/>
            <person name="Albersmeier A."/>
            <person name="Kalinowski J."/>
            <person name="Ruckert C."/>
        </authorList>
    </citation>
    <scope>NUCLEOTIDE SEQUENCE</scope>
    <source>
        <strain evidence="2">CGMCC 1.12919</strain>
    </source>
</reference>
<dbReference type="AlphaFoldDB" id="A0A916U8I1"/>
<reference evidence="2" key="2">
    <citation type="submission" date="2020-09" db="EMBL/GenBank/DDBJ databases">
        <authorList>
            <person name="Sun Q."/>
            <person name="Zhou Y."/>
        </authorList>
    </citation>
    <scope>NUCLEOTIDE SEQUENCE</scope>
    <source>
        <strain evidence="2">CGMCC 1.12919</strain>
    </source>
</reference>
<feature type="region of interest" description="Disordered" evidence="1">
    <location>
        <begin position="1"/>
        <end position="35"/>
    </location>
</feature>
<dbReference type="EMBL" id="BMGG01000004">
    <property type="protein sequence ID" value="GGC64204.1"/>
    <property type="molecule type" value="Genomic_DNA"/>
</dbReference>
<evidence type="ECO:0000313" key="3">
    <source>
        <dbReference type="Proteomes" id="UP000637002"/>
    </source>
</evidence>
<keyword evidence="3" id="KW-1185">Reference proteome</keyword>
<organism evidence="2 3">
    <name type="scientific">Chelatococcus reniformis</name>
    <dbReference type="NCBI Taxonomy" id="1494448"/>
    <lineage>
        <taxon>Bacteria</taxon>
        <taxon>Pseudomonadati</taxon>
        <taxon>Pseudomonadota</taxon>
        <taxon>Alphaproteobacteria</taxon>
        <taxon>Hyphomicrobiales</taxon>
        <taxon>Chelatococcaceae</taxon>
        <taxon>Chelatococcus</taxon>
    </lineage>
</organism>
<name>A0A916U8I1_9HYPH</name>
<gene>
    <name evidence="2" type="ORF">GCM10010994_23560</name>
</gene>
<accession>A0A916U8I1</accession>
<dbReference type="Proteomes" id="UP000637002">
    <property type="component" value="Unassembled WGS sequence"/>
</dbReference>
<proteinExistence type="predicted"/>
<comment type="caution">
    <text evidence="2">The sequence shown here is derived from an EMBL/GenBank/DDBJ whole genome shotgun (WGS) entry which is preliminary data.</text>
</comment>
<evidence type="ECO:0000256" key="1">
    <source>
        <dbReference type="SAM" id="MobiDB-lite"/>
    </source>
</evidence>